<keyword evidence="5" id="KW-1185">Reference proteome</keyword>
<organism evidence="4 5">
    <name type="scientific">Allacma fusca</name>
    <dbReference type="NCBI Taxonomy" id="39272"/>
    <lineage>
        <taxon>Eukaryota</taxon>
        <taxon>Metazoa</taxon>
        <taxon>Ecdysozoa</taxon>
        <taxon>Arthropoda</taxon>
        <taxon>Hexapoda</taxon>
        <taxon>Collembola</taxon>
        <taxon>Symphypleona</taxon>
        <taxon>Sminthuridae</taxon>
        <taxon>Allacma</taxon>
    </lineage>
</organism>
<dbReference type="Proteomes" id="UP000708208">
    <property type="component" value="Unassembled WGS sequence"/>
</dbReference>
<feature type="transmembrane region" description="Helical" evidence="2">
    <location>
        <begin position="400"/>
        <end position="421"/>
    </location>
</feature>
<reference evidence="4" key="1">
    <citation type="submission" date="2021-06" db="EMBL/GenBank/DDBJ databases">
        <authorList>
            <person name="Hodson N. C."/>
            <person name="Mongue J. A."/>
            <person name="Jaron S. K."/>
        </authorList>
    </citation>
    <scope>NUCLEOTIDE SEQUENCE</scope>
</reference>
<evidence type="ECO:0000313" key="5">
    <source>
        <dbReference type="Proteomes" id="UP000708208"/>
    </source>
</evidence>
<keyword evidence="2" id="KW-1133">Transmembrane helix</keyword>
<gene>
    <name evidence="4" type="ORF">AFUS01_LOCUS34822</name>
</gene>
<dbReference type="AlphaFoldDB" id="A0A8J2L1J6"/>
<name>A0A8J2L1J6_9HEXA</name>
<keyword evidence="2" id="KW-0472">Membrane</keyword>
<feature type="signal peptide" evidence="3">
    <location>
        <begin position="1"/>
        <end position="21"/>
    </location>
</feature>
<comment type="caution">
    <text evidence="4">The sequence shown here is derived from an EMBL/GenBank/DDBJ whole genome shotgun (WGS) entry which is preliminary data.</text>
</comment>
<keyword evidence="3" id="KW-0732">Signal</keyword>
<evidence type="ECO:0000256" key="1">
    <source>
        <dbReference type="SAM" id="MobiDB-lite"/>
    </source>
</evidence>
<accession>A0A8J2L1J6</accession>
<keyword evidence="2" id="KW-0812">Transmembrane</keyword>
<evidence type="ECO:0000313" key="4">
    <source>
        <dbReference type="EMBL" id="CAG7824676.1"/>
    </source>
</evidence>
<proteinExistence type="predicted"/>
<protein>
    <submittedName>
        <fullName evidence="4">Uncharacterized protein</fullName>
    </submittedName>
</protein>
<feature type="compositionally biased region" description="Low complexity" evidence="1">
    <location>
        <begin position="438"/>
        <end position="449"/>
    </location>
</feature>
<evidence type="ECO:0000256" key="2">
    <source>
        <dbReference type="SAM" id="Phobius"/>
    </source>
</evidence>
<feature type="region of interest" description="Disordered" evidence="1">
    <location>
        <begin position="432"/>
        <end position="452"/>
    </location>
</feature>
<evidence type="ECO:0000256" key="3">
    <source>
        <dbReference type="SAM" id="SignalP"/>
    </source>
</evidence>
<dbReference type="EMBL" id="CAJVCH010533617">
    <property type="protein sequence ID" value="CAG7824676.1"/>
    <property type="molecule type" value="Genomic_DNA"/>
</dbReference>
<sequence length="478" mass="53644">MLLSLAFVYFGVCIFSITTLAPNEQITDANEEADGSHKIFFLFRQVIAIGAKRMYVCTLEETSLFRHVIQGRDLFWIRMENHQGLLVASIYSLTKDEARENETSPSYKKTSGRTVHLSEYSPTFSVLLPLVDGKAFVNETEALNYFKYLHHGEFFVEAPEGWGISAVVQILRLATVFGNHGKCLDYIQFWEETSGENRTSPKICGTIEPQHLLHQPSESKLIGPRSYVTESSKLGVEIFIFSSTIHTEWTLGDSHLIKTLTVEISFTAFPLGDNVVLDDTNSDDVPAEPSNTTSEITICSRFQSLYEKFNLTGDPFKPCQNRGPAKEIFCIHQSLFCDGILHCPSNQTNLVRGHDEKSNCSQVLLLTPVEVGPGRANQTSRDTRLIPRLASKDQPLKIKIAHWSIIGVGCIIVMIFLIGLLRSLKRNRLCSGDDPEVSESGTESSTSEGPQRRRQFELIERFLNLRKKAMHAGVHAKI</sequence>
<feature type="chain" id="PRO_5035243082" evidence="3">
    <location>
        <begin position="22"/>
        <end position="478"/>
    </location>
</feature>